<proteinExistence type="predicted"/>
<feature type="coiled-coil region" evidence="1">
    <location>
        <begin position="529"/>
        <end position="556"/>
    </location>
</feature>
<evidence type="ECO:0000256" key="1">
    <source>
        <dbReference type="SAM" id="Coils"/>
    </source>
</evidence>
<dbReference type="AlphaFoldDB" id="A0A164WIY3"/>
<name>A0A164WIY3_9AGAM</name>
<reference evidence="2 3" key="1">
    <citation type="journal article" date="2016" name="Mol. Biol. Evol.">
        <title>Comparative Genomics of Early-Diverging Mushroom-Forming Fungi Provides Insights into the Origins of Lignocellulose Decay Capabilities.</title>
        <authorList>
            <person name="Nagy L.G."/>
            <person name="Riley R."/>
            <person name="Tritt A."/>
            <person name="Adam C."/>
            <person name="Daum C."/>
            <person name="Floudas D."/>
            <person name="Sun H."/>
            <person name="Yadav J.S."/>
            <person name="Pangilinan J."/>
            <person name="Larsson K.H."/>
            <person name="Matsuura K."/>
            <person name="Barry K."/>
            <person name="Labutti K."/>
            <person name="Kuo R."/>
            <person name="Ohm R.A."/>
            <person name="Bhattacharya S.S."/>
            <person name="Shirouzu T."/>
            <person name="Yoshinaga Y."/>
            <person name="Martin F.M."/>
            <person name="Grigoriev I.V."/>
            <person name="Hibbett D.S."/>
        </authorList>
    </citation>
    <scope>NUCLEOTIDE SEQUENCE [LARGE SCALE GENOMIC DNA]</scope>
    <source>
        <strain evidence="2 3">HHB9708</strain>
    </source>
</reference>
<dbReference type="GO" id="GO:0019005">
    <property type="term" value="C:SCF ubiquitin ligase complex"/>
    <property type="evidence" value="ECO:0007669"/>
    <property type="project" value="TreeGrafter"/>
</dbReference>
<dbReference type="PANTHER" id="PTHR13318">
    <property type="entry name" value="PARTNER OF PAIRED, ISOFORM B-RELATED"/>
    <property type="match status" value="1"/>
</dbReference>
<dbReference type="SUPFAM" id="SSF52047">
    <property type="entry name" value="RNI-like"/>
    <property type="match status" value="1"/>
</dbReference>
<sequence length="557" mass="63498">MNASARETVWRRHDVVDAILKFCSINDVSACAQVSKFVHTRAIKYLYRDINGLEDILHLLAPMSGSKERWFIHPLMPSNWEKFIPYAQLVRHIRYDETPSSCYAPIDDDSFNEIAVTCPERPIFPVLESAHFSWNTHEGSSRARYSLMFLNKKLKTLSLASDYGLEYVLRSIPRASPRLEWVKVTCPGVSDSETRSELVAMIDGLSHLQSLTLSTPLFSTEIISSLSRHSKLVSLCQYSETTTQEQGDDYTRDLKISDSAFKSLRDLRLDIHLDAIARWFPSANVMPSLVTLHLELRATEAQSAIKDCFALLAKAIPHVVELKFDLYKHASSTLTRASDISLDTFEPLLTRMAPSTFSFDHPAPLPLTDSDVEKMAIAWPSLKNLSLGHSSAAGDTKCVLTLNVLSSLARHCPNLQTLHLNINLCFSPYRHRLPAEVPDDVPFSRSFVRLNLGYSLIQDTQSLAWFLSCILPESSELNRWPEIIKKSDRDAKPQWFSDARERRWIELLSWFEAYSKSRNRQDSRMKRALDAALSELNEVKRENAKLRLKIDRLRKAN</sequence>
<dbReference type="EMBL" id="KV419402">
    <property type="protein sequence ID" value="KZS95084.1"/>
    <property type="molecule type" value="Genomic_DNA"/>
</dbReference>
<dbReference type="OrthoDB" id="2447803at2759"/>
<dbReference type="Gene3D" id="3.80.10.10">
    <property type="entry name" value="Ribonuclease Inhibitor"/>
    <property type="match status" value="1"/>
</dbReference>
<organism evidence="2 3">
    <name type="scientific">Sistotremastrum niveocremeum HHB9708</name>
    <dbReference type="NCBI Taxonomy" id="1314777"/>
    <lineage>
        <taxon>Eukaryota</taxon>
        <taxon>Fungi</taxon>
        <taxon>Dikarya</taxon>
        <taxon>Basidiomycota</taxon>
        <taxon>Agaricomycotina</taxon>
        <taxon>Agaricomycetes</taxon>
        <taxon>Sistotremastrales</taxon>
        <taxon>Sistotremastraceae</taxon>
        <taxon>Sertulicium</taxon>
        <taxon>Sertulicium niveocremeum</taxon>
    </lineage>
</organism>
<gene>
    <name evidence="2" type="ORF">SISNIDRAFT_452401</name>
</gene>
<keyword evidence="3" id="KW-1185">Reference proteome</keyword>
<dbReference type="GO" id="GO:0031146">
    <property type="term" value="P:SCF-dependent proteasomal ubiquitin-dependent protein catabolic process"/>
    <property type="evidence" value="ECO:0007669"/>
    <property type="project" value="TreeGrafter"/>
</dbReference>
<evidence type="ECO:0008006" key="4">
    <source>
        <dbReference type="Google" id="ProtNLM"/>
    </source>
</evidence>
<dbReference type="InterPro" id="IPR032675">
    <property type="entry name" value="LRR_dom_sf"/>
</dbReference>
<evidence type="ECO:0000313" key="2">
    <source>
        <dbReference type="EMBL" id="KZS95084.1"/>
    </source>
</evidence>
<accession>A0A164WIY3</accession>
<dbReference type="Proteomes" id="UP000076722">
    <property type="component" value="Unassembled WGS sequence"/>
</dbReference>
<evidence type="ECO:0000313" key="3">
    <source>
        <dbReference type="Proteomes" id="UP000076722"/>
    </source>
</evidence>
<keyword evidence="1" id="KW-0175">Coiled coil</keyword>
<protein>
    <recommendedName>
        <fullName evidence="4">F-box domain-containing protein</fullName>
    </recommendedName>
</protein>